<dbReference type="PANTHER" id="PTHR35792">
    <property type="entry name" value="GENERAL STRESS PROTEIN"/>
    <property type="match status" value="1"/>
</dbReference>
<dbReference type="Gene3D" id="1.10.3160.10">
    <property type="entry name" value="Bbcrasp-1"/>
    <property type="match status" value="1"/>
</dbReference>
<evidence type="ECO:0000313" key="3">
    <source>
        <dbReference type="EMBL" id="TGA99178.1"/>
    </source>
</evidence>
<dbReference type="OrthoDB" id="2989636at2"/>
<dbReference type="InterPro" id="IPR024623">
    <property type="entry name" value="YtxH"/>
</dbReference>
<dbReference type="PANTHER" id="PTHR35792:SF3">
    <property type="entry name" value="IG HYPOTHETICAL 17707"/>
    <property type="match status" value="1"/>
</dbReference>
<feature type="region of interest" description="Disordered" evidence="1">
    <location>
        <begin position="113"/>
        <end position="134"/>
    </location>
</feature>
<keyword evidence="2" id="KW-1133">Transmembrane helix</keyword>
<evidence type="ECO:0000256" key="2">
    <source>
        <dbReference type="SAM" id="Phobius"/>
    </source>
</evidence>
<keyword evidence="2" id="KW-0472">Membrane</keyword>
<dbReference type="RefSeq" id="WP_135347732.1">
    <property type="nucleotide sequence ID" value="NZ_SRJD01000004.1"/>
</dbReference>
<protein>
    <recommendedName>
        <fullName evidence="5">YtxH domain-containing protein</fullName>
    </recommendedName>
</protein>
<gene>
    <name evidence="3" type="ORF">E4665_05180</name>
</gene>
<reference evidence="3 4" key="1">
    <citation type="journal article" date="2015" name="Int. J. Syst. Evol. Microbiol.">
        <title>Sporolactobacillus shoreae sp. nov. and Sporolactobacillus spathodeae sp. nov., two spore-forming lactic acid bacteria isolated from tree barks in Thailand.</title>
        <authorList>
            <person name="Thamacharoensuk T."/>
            <person name="Kitahara M."/>
            <person name="Ohkuma M."/>
            <person name="Thongchul N."/>
            <person name="Tanasupawat S."/>
        </authorList>
    </citation>
    <scope>NUCLEOTIDE SEQUENCE [LARGE SCALE GENOMIC DNA]</scope>
    <source>
        <strain evidence="3 4">BK92</strain>
    </source>
</reference>
<name>A0A4Z0GRE3_9BACL</name>
<dbReference type="AlphaFoldDB" id="A0A4Z0GRE3"/>
<dbReference type="EMBL" id="SRJD01000004">
    <property type="protein sequence ID" value="TGA99178.1"/>
    <property type="molecule type" value="Genomic_DNA"/>
</dbReference>
<evidence type="ECO:0000313" key="4">
    <source>
        <dbReference type="Proteomes" id="UP000298347"/>
    </source>
</evidence>
<accession>A0A4Z0GRE3</accession>
<feature type="transmembrane region" description="Helical" evidence="2">
    <location>
        <begin position="6"/>
        <end position="26"/>
    </location>
</feature>
<keyword evidence="4" id="KW-1185">Reference proteome</keyword>
<comment type="caution">
    <text evidence="3">The sequence shown here is derived from an EMBL/GenBank/DDBJ whole genome shotgun (WGS) entry which is preliminary data.</text>
</comment>
<keyword evidence="2" id="KW-0812">Transmembrane</keyword>
<sequence length="134" mass="14713">MGKFLSYTIGAVIGGVVGGTIVLLTAPKKGEEFRQDIKDKAVTIQQPLKDVANNLNAVKDRVLELKDESIPVLKSTVSDLGNLLKDWKDDIQPYLTKIKNNVVQLEAAKEKLTNKLKTEAPEKKTGEEETPPSL</sequence>
<feature type="compositionally biased region" description="Basic and acidic residues" evidence="1">
    <location>
        <begin position="113"/>
        <end position="127"/>
    </location>
</feature>
<evidence type="ECO:0008006" key="5">
    <source>
        <dbReference type="Google" id="ProtNLM"/>
    </source>
</evidence>
<organism evidence="3 4">
    <name type="scientific">Sporolactobacillus shoreae</name>
    <dbReference type="NCBI Taxonomy" id="1465501"/>
    <lineage>
        <taxon>Bacteria</taxon>
        <taxon>Bacillati</taxon>
        <taxon>Bacillota</taxon>
        <taxon>Bacilli</taxon>
        <taxon>Bacillales</taxon>
        <taxon>Sporolactobacillaceae</taxon>
        <taxon>Sporolactobacillus</taxon>
    </lineage>
</organism>
<proteinExistence type="predicted"/>
<dbReference type="InterPro" id="IPR052928">
    <property type="entry name" value="Desiccation-related_membrane"/>
</dbReference>
<dbReference type="Proteomes" id="UP000298347">
    <property type="component" value="Unassembled WGS sequence"/>
</dbReference>
<evidence type="ECO:0000256" key="1">
    <source>
        <dbReference type="SAM" id="MobiDB-lite"/>
    </source>
</evidence>
<dbReference type="Pfam" id="PF12732">
    <property type="entry name" value="YtxH"/>
    <property type="match status" value="1"/>
</dbReference>